<comment type="caution">
    <text evidence="2">The sequence shown here is derived from an EMBL/GenBank/DDBJ whole genome shotgun (WGS) entry which is preliminary data.</text>
</comment>
<evidence type="ECO:0000313" key="3">
    <source>
        <dbReference type="Proteomes" id="UP001434883"/>
    </source>
</evidence>
<keyword evidence="3" id="KW-1185">Reference proteome</keyword>
<name>A0ABV0RQ40_9TELE</name>
<organism evidence="2 3">
    <name type="scientific">Xenoophorus captivus</name>
    <dbReference type="NCBI Taxonomy" id="1517983"/>
    <lineage>
        <taxon>Eukaryota</taxon>
        <taxon>Metazoa</taxon>
        <taxon>Chordata</taxon>
        <taxon>Craniata</taxon>
        <taxon>Vertebrata</taxon>
        <taxon>Euteleostomi</taxon>
        <taxon>Actinopterygii</taxon>
        <taxon>Neopterygii</taxon>
        <taxon>Teleostei</taxon>
        <taxon>Neoteleostei</taxon>
        <taxon>Acanthomorphata</taxon>
        <taxon>Ovalentaria</taxon>
        <taxon>Atherinomorphae</taxon>
        <taxon>Cyprinodontiformes</taxon>
        <taxon>Goodeidae</taxon>
        <taxon>Xenoophorus</taxon>
    </lineage>
</organism>
<sequence>LYESSCRELSPVKQLSQSSSISSSSSHGFSCCGRKRRKTFNVPNSNMSLGLQGSLQELSTIQIRERPITNRFSIQSECQIRGDAPSELRAAVPLPGCHQHSHTRHHARRRPILQFHRLLPGQHRSGFSSLESIRPPFPPNCCFLCRRAGLRLREQGLMMEDGASEEHLYH</sequence>
<evidence type="ECO:0000313" key="2">
    <source>
        <dbReference type="EMBL" id="MEQ2210041.1"/>
    </source>
</evidence>
<feature type="domain" description="Potassium channel voltage dependent Kv4 C-terminal" evidence="1">
    <location>
        <begin position="1"/>
        <end position="47"/>
    </location>
</feature>
<dbReference type="Pfam" id="PF11879">
    <property type="entry name" value="DUF3399"/>
    <property type="match status" value="1"/>
</dbReference>
<gene>
    <name evidence="2" type="ORF">XENOCAPTIV_007614</name>
</gene>
<accession>A0ABV0RQ40</accession>
<dbReference type="Proteomes" id="UP001434883">
    <property type="component" value="Unassembled WGS sequence"/>
</dbReference>
<evidence type="ECO:0000259" key="1">
    <source>
        <dbReference type="Pfam" id="PF11879"/>
    </source>
</evidence>
<feature type="non-terminal residue" evidence="2">
    <location>
        <position position="1"/>
    </location>
</feature>
<proteinExistence type="predicted"/>
<dbReference type="InterPro" id="IPR024587">
    <property type="entry name" value="K_chnl_volt-dep_Kv4_C"/>
</dbReference>
<reference evidence="2 3" key="1">
    <citation type="submission" date="2021-06" db="EMBL/GenBank/DDBJ databases">
        <authorList>
            <person name="Palmer J.M."/>
        </authorList>
    </citation>
    <scope>NUCLEOTIDE SEQUENCE [LARGE SCALE GENOMIC DNA]</scope>
    <source>
        <strain evidence="2 3">XC_2019</strain>
        <tissue evidence="2">Muscle</tissue>
    </source>
</reference>
<protein>
    <recommendedName>
        <fullName evidence="1">Potassium channel voltage dependent Kv4 C-terminal domain-containing protein</fullName>
    </recommendedName>
</protein>
<dbReference type="EMBL" id="JAHRIN010052284">
    <property type="protein sequence ID" value="MEQ2210041.1"/>
    <property type="molecule type" value="Genomic_DNA"/>
</dbReference>